<feature type="compositionally biased region" description="Basic and acidic residues" evidence="1">
    <location>
        <begin position="11"/>
        <end position="33"/>
    </location>
</feature>
<feature type="compositionally biased region" description="Basic and acidic residues" evidence="1">
    <location>
        <begin position="40"/>
        <end position="61"/>
    </location>
</feature>
<gene>
    <name evidence="2" type="ORF">J1N35_012448</name>
</gene>
<organism evidence="2 3">
    <name type="scientific">Gossypium stocksii</name>
    <dbReference type="NCBI Taxonomy" id="47602"/>
    <lineage>
        <taxon>Eukaryota</taxon>
        <taxon>Viridiplantae</taxon>
        <taxon>Streptophyta</taxon>
        <taxon>Embryophyta</taxon>
        <taxon>Tracheophyta</taxon>
        <taxon>Spermatophyta</taxon>
        <taxon>Magnoliopsida</taxon>
        <taxon>eudicotyledons</taxon>
        <taxon>Gunneridae</taxon>
        <taxon>Pentapetalae</taxon>
        <taxon>rosids</taxon>
        <taxon>malvids</taxon>
        <taxon>Malvales</taxon>
        <taxon>Malvaceae</taxon>
        <taxon>Malvoideae</taxon>
        <taxon>Gossypium</taxon>
    </lineage>
</organism>
<dbReference type="EMBL" id="JAIQCV010000004">
    <property type="protein sequence ID" value="KAH1108680.1"/>
    <property type="molecule type" value="Genomic_DNA"/>
</dbReference>
<keyword evidence="3" id="KW-1185">Reference proteome</keyword>
<evidence type="ECO:0000313" key="2">
    <source>
        <dbReference type="EMBL" id="KAH1108680.1"/>
    </source>
</evidence>
<protein>
    <submittedName>
        <fullName evidence="2">Uncharacterized protein</fullName>
    </submittedName>
</protein>
<evidence type="ECO:0000313" key="3">
    <source>
        <dbReference type="Proteomes" id="UP000828251"/>
    </source>
</evidence>
<accession>A0A9D3W655</accession>
<evidence type="ECO:0000256" key="1">
    <source>
        <dbReference type="SAM" id="MobiDB-lite"/>
    </source>
</evidence>
<feature type="region of interest" description="Disordered" evidence="1">
    <location>
        <begin position="1"/>
        <end position="61"/>
    </location>
</feature>
<sequence>MESGGSYRSDSPIHDSTRPHQMDAHETHNERTTKGARGVSSHESRGARIDRRSSHVGDCEV</sequence>
<proteinExistence type="predicted"/>
<dbReference type="Proteomes" id="UP000828251">
    <property type="component" value="Unassembled WGS sequence"/>
</dbReference>
<name>A0A9D3W655_9ROSI</name>
<reference evidence="2 3" key="1">
    <citation type="journal article" date="2021" name="Plant Biotechnol. J.">
        <title>Multi-omics assisted identification of the key and species-specific regulatory components of drought-tolerant mechanisms in Gossypium stocksii.</title>
        <authorList>
            <person name="Yu D."/>
            <person name="Ke L."/>
            <person name="Zhang D."/>
            <person name="Wu Y."/>
            <person name="Sun Y."/>
            <person name="Mei J."/>
            <person name="Sun J."/>
            <person name="Sun Y."/>
        </authorList>
    </citation>
    <scope>NUCLEOTIDE SEQUENCE [LARGE SCALE GENOMIC DNA]</scope>
    <source>
        <strain evidence="3">cv. E1</strain>
        <tissue evidence="2">Leaf</tissue>
    </source>
</reference>
<comment type="caution">
    <text evidence="2">The sequence shown here is derived from an EMBL/GenBank/DDBJ whole genome shotgun (WGS) entry which is preliminary data.</text>
</comment>
<dbReference type="AlphaFoldDB" id="A0A9D3W655"/>